<name>A0ABU7XKE0_9HYPH</name>
<dbReference type="Gene3D" id="3.30.460.10">
    <property type="entry name" value="Beta Polymerase, domain 2"/>
    <property type="match status" value="1"/>
</dbReference>
<dbReference type="InterPro" id="IPR043519">
    <property type="entry name" value="NT_sf"/>
</dbReference>
<keyword evidence="2" id="KW-0808">Transferase</keyword>
<evidence type="ECO:0000256" key="4">
    <source>
        <dbReference type="ARBA" id="ARBA00022723"/>
    </source>
</evidence>
<organism evidence="9 10">
    <name type="scientific">Methylocystis borbori</name>
    <dbReference type="NCBI Taxonomy" id="3118750"/>
    <lineage>
        <taxon>Bacteria</taxon>
        <taxon>Pseudomonadati</taxon>
        <taxon>Pseudomonadota</taxon>
        <taxon>Alphaproteobacteria</taxon>
        <taxon>Hyphomicrobiales</taxon>
        <taxon>Methylocystaceae</taxon>
        <taxon>Methylocystis</taxon>
    </lineage>
</organism>
<keyword evidence="7" id="KW-0460">Magnesium</keyword>
<comment type="cofactor">
    <cofactor evidence="1">
        <name>Mg(2+)</name>
        <dbReference type="ChEBI" id="CHEBI:18420"/>
    </cofactor>
</comment>
<evidence type="ECO:0000256" key="6">
    <source>
        <dbReference type="ARBA" id="ARBA00022840"/>
    </source>
</evidence>
<keyword evidence="4" id="KW-0479">Metal-binding</keyword>
<dbReference type="SUPFAM" id="SSF81301">
    <property type="entry name" value="Nucleotidyltransferase"/>
    <property type="match status" value="1"/>
</dbReference>
<evidence type="ECO:0000256" key="5">
    <source>
        <dbReference type="ARBA" id="ARBA00022741"/>
    </source>
</evidence>
<keyword evidence="5" id="KW-0547">Nucleotide-binding</keyword>
<dbReference type="PANTHER" id="PTHR33571">
    <property type="entry name" value="SSL8005 PROTEIN"/>
    <property type="match status" value="1"/>
</dbReference>
<comment type="caution">
    <text evidence="9">The sequence shown here is derived from an EMBL/GenBank/DDBJ whole genome shotgun (WGS) entry which is preliminary data.</text>
</comment>
<accession>A0ABU7XKE0</accession>
<protein>
    <submittedName>
        <fullName evidence="9">Nucleotidyltransferase domain-containing protein</fullName>
    </submittedName>
</protein>
<keyword evidence="10" id="KW-1185">Reference proteome</keyword>
<feature type="domain" description="Polymerase beta nucleotidyltransferase" evidence="8">
    <location>
        <begin position="27"/>
        <end position="86"/>
    </location>
</feature>
<dbReference type="Pfam" id="PF18765">
    <property type="entry name" value="Polbeta"/>
    <property type="match status" value="1"/>
</dbReference>
<keyword evidence="3" id="KW-0548">Nucleotidyltransferase</keyword>
<evidence type="ECO:0000259" key="8">
    <source>
        <dbReference type="Pfam" id="PF18765"/>
    </source>
</evidence>
<evidence type="ECO:0000256" key="3">
    <source>
        <dbReference type="ARBA" id="ARBA00022695"/>
    </source>
</evidence>
<dbReference type="PANTHER" id="PTHR33571:SF12">
    <property type="entry name" value="BSL3053 PROTEIN"/>
    <property type="match status" value="1"/>
</dbReference>
<evidence type="ECO:0000313" key="9">
    <source>
        <dbReference type="EMBL" id="MEF3367512.1"/>
    </source>
</evidence>
<evidence type="ECO:0000256" key="7">
    <source>
        <dbReference type="ARBA" id="ARBA00022842"/>
    </source>
</evidence>
<dbReference type="InterPro" id="IPR041633">
    <property type="entry name" value="Polbeta"/>
</dbReference>
<evidence type="ECO:0000256" key="2">
    <source>
        <dbReference type="ARBA" id="ARBA00022679"/>
    </source>
</evidence>
<evidence type="ECO:0000313" key="10">
    <source>
        <dbReference type="Proteomes" id="UP001350748"/>
    </source>
</evidence>
<gene>
    <name evidence="9" type="ORF">V3H18_13310</name>
</gene>
<dbReference type="CDD" id="cd05403">
    <property type="entry name" value="NT_KNTase_like"/>
    <property type="match status" value="1"/>
</dbReference>
<proteinExistence type="predicted"/>
<reference evidence="9 10" key="1">
    <citation type="submission" date="2024-02" db="EMBL/GenBank/DDBJ databases">
        <authorList>
            <person name="Grouzdev D."/>
        </authorList>
    </citation>
    <scope>NUCLEOTIDE SEQUENCE [LARGE SCALE GENOMIC DNA]</scope>
    <source>
        <strain evidence="9 10">9N</strain>
    </source>
</reference>
<keyword evidence="6" id="KW-0067">ATP-binding</keyword>
<dbReference type="RefSeq" id="WP_332082557.1">
    <property type="nucleotide sequence ID" value="NZ_JAZHYN010000045.1"/>
</dbReference>
<dbReference type="EMBL" id="JAZHYN010000045">
    <property type="protein sequence ID" value="MEF3367512.1"/>
    <property type="molecule type" value="Genomic_DNA"/>
</dbReference>
<dbReference type="Proteomes" id="UP001350748">
    <property type="component" value="Unassembled WGS sequence"/>
</dbReference>
<dbReference type="InterPro" id="IPR052038">
    <property type="entry name" value="Type-VII_TA_antitoxin"/>
</dbReference>
<evidence type="ECO:0000256" key="1">
    <source>
        <dbReference type="ARBA" id="ARBA00001946"/>
    </source>
</evidence>
<sequence>MPLLDTLLEKRADLLRAASRHGASNLRLFGSVARRTETPSSDVDILIDLAEDRGFAEFLALAEELEALIGRKVDLVTSRGVSPYLKPLIEKEMFLLKADGCR</sequence>